<protein>
    <submittedName>
        <fullName evidence="2">Uncharacterized protein</fullName>
    </submittedName>
</protein>
<feature type="transmembrane region" description="Helical" evidence="1">
    <location>
        <begin position="14"/>
        <end position="34"/>
    </location>
</feature>
<feature type="non-terminal residue" evidence="2">
    <location>
        <position position="1"/>
    </location>
</feature>
<keyword evidence="1" id="KW-1133">Transmembrane helix</keyword>
<evidence type="ECO:0000313" key="2">
    <source>
        <dbReference type="EMBL" id="CDW44953.1"/>
    </source>
</evidence>
<keyword evidence="1" id="KW-0812">Transmembrane</keyword>
<keyword evidence="1" id="KW-0472">Membrane</keyword>
<sequence>KSLYLFNKNNDKNILIFTSFVIHISLLKFSNLYYCNI</sequence>
<proteinExistence type="predicted"/>
<evidence type="ECO:0000256" key="1">
    <source>
        <dbReference type="SAM" id="Phobius"/>
    </source>
</evidence>
<dbReference type="AlphaFoldDB" id="A0A0K2V337"/>
<dbReference type="EMBL" id="HACA01027592">
    <property type="protein sequence ID" value="CDW44953.1"/>
    <property type="molecule type" value="Transcribed_RNA"/>
</dbReference>
<reference evidence="2" key="1">
    <citation type="submission" date="2014-05" db="EMBL/GenBank/DDBJ databases">
        <authorList>
            <person name="Chronopoulou M."/>
        </authorList>
    </citation>
    <scope>NUCLEOTIDE SEQUENCE</scope>
    <source>
        <tissue evidence="2">Whole organism</tissue>
    </source>
</reference>
<name>A0A0K2V337_LEPSM</name>
<organism evidence="2">
    <name type="scientific">Lepeophtheirus salmonis</name>
    <name type="common">Salmon louse</name>
    <name type="synonym">Caligus salmonis</name>
    <dbReference type="NCBI Taxonomy" id="72036"/>
    <lineage>
        <taxon>Eukaryota</taxon>
        <taxon>Metazoa</taxon>
        <taxon>Ecdysozoa</taxon>
        <taxon>Arthropoda</taxon>
        <taxon>Crustacea</taxon>
        <taxon>Multicrustacea</taxon>
        <taxon>Hexanauplia</taxon>
        <taxon>Copepoda</taxon>
        <taxon>Siphonostomatoida</taxon>
        <taxon>Caligidae</taxon>
        <taxon>Lepeophtheirus</taxon>
    </lineage>
</organism>
<accession>A0A0K2V337</accession>